<feature type="transmembrane region" description="Helical" evidence="5">
    <location>
        <begin position="179"/>
        <end position="198"/>
    </location>
</feature>
<evidence type="ECO:0000256" key="5">
    <source>
        <dbReference type="SAM" id="Phobius"/>
    </source>
</evidence>
<evidence type="ECO:0000313" key="7">
    <source>
        <dbReference type="RefSeq" id="XP_022246105.1"/>
    </source>
</evidence>
<keyword evidence="6" id="KW-1185">Reference proteome</keyword>
<dbReference type="InterPro" id="IPR019372">
    <property type="entry name" value="LHFPL"/>
</dbReference>
<gene>
    <name evidence="7" type="primary">LOC111086653</name>
</gene>
<evidence type="ECO:0000256" key="1">
    <source>
        <dbReference type="ARBA" id="ARBA00004141"/>
    </source>
</evidence>
<dbReference type="RefSeq" id="XP_022246105.1">
    <property type="nucleotide sequence ID" value="XM_022390397.1"/>
</dbReference>
<dbReference type="PANTHER" id="PTHR12489:SF22">
    <property type="entry name" value="SI:DKEY-35M8.1"/>
    <property type="match status" value="1"/>
</dbReference>
<reference evidence="7" key="1">
    <citation type="submission" date="2025-08" db="UniProtKB">
        <authorList>
            <consortium name="RefSeq"/>
        </authorList>
    </citation>
    <scope>IDENTIFICATION</scope>
    <source>
        <tissue evidence="7">Muscle</tissue>
    </source>
</reference>
<dbReference type="Pfam" id="PF10242">
    <property type="entry name" value="L_HMGIC_fpl"/>
    <property type="match status" value="1"/>
</dbReference>
<sequence length="211" mass="24055">MNQVAITVPIDEVRTSWPVSIVWLLLSCVVSMLCTISSVQPEWYVRTDPVNDNYLHYERDSILYMLGLMSVCYRCRQTSCHSFGGNFPSSSWHMAFVLYIGGCVLSGCCVLVMVFSFFAFGERRRQSFTVYIGYIQLTAVLFQTVALLLYPLVLTTYFVRLHCGPRSDVFNPVTCRLGWAYMMAITGTALGYYCPLLARYSSYNIYSTKLL</sequence>
<keyword evidence="4 5" id="KW-0472">Membrane</keyword>
<feature type="transmembrane region" description="Helical" evidence="5">
    <location>
        <begin position="132"/>
        <end position="159"/>
    </location>
</feature>
<keyword evidence="3 5" id="KW-1133">Transmembrane helix</keyword>
<evidence type="ECO:0000313" key="6">
    <source>
        <dbReference type="Proteomes" id="UP000694941"/>
    </source>
</evidence>
<name>A0ABM1SR49_LIMPO</name>
<evidence type="ECO:0000256" key="2">
    <source>
        <dbReference type="ARBA" id="ARBA00022692"/>
    </source>
</evidence>
<dbReference type="Proteomes" id="UP000694941">
    <property type="component" value="Unplaced"/>
</dbReference>
<comment type="subcellular location">
    <subcellularLocation>
        <location evidence="1">Membrane</location>
        <topology evidence="1">Multi-pass membrane protein</topology>
    </subcellularLocation>
</comment>
<feature type="transmembrane region" description="Helical" evidence="5">
    <location>
        <begin position="96"/>
        <end position="120"/>
    </location>
</feature>
<proteinExistence type="predicted"/>
<dbReference type="Gene3D" id="1.20.140.150">
    <property type="match status" value="1"/>
</dbReference>
<dbReference type="PANTHER" id="PTHR12489">
    <property type="entry name" value="LIPOMA HMGIC FUSION PARTNER-LIKE PROTEIN"/>
    <property type="match status" value="1"/>
</dbReference>
<evidence type="ECO:0000256" key="3">
    <source>
        <dbReference type="ARBA" id="ARBA00022989"/>
    </source>
</evidence>
<organism evidence="6 7">
    <name type="scientific">Limulus polyphemus</name>
    <name type="common">Atlantic horseshoe crab</name>
    <dbReference type="NCBI Taxonomy" id="6850"/>
    <lineage>
        <taxon>Eukaryota</taxon>
        <taxon>Metazoa</taxon>
        <taxon>Ecdysozoa</taxon>
        <taxon>Arthropoda</taxon>
        <taxon>Chelicerata</taxon>
        <taxon>Merostomata</taxon>
        <taxon>Xiphosura</taxon>
        <taxon>Limulidae</taxon>
        <taxon>Limulus</taxon>
    </lineage>
</organism>
<evidence type="ECO:0000256" key="4">
    <source>
        <dbReference type="ARBA" id="ARBA00023136"/>
    </source>
</evidence>
<accession>A0ABM1SR49</accession>
<keyword evidence="2 5" id="KW-0812">Transmembrane</keyword>
<dbReference type="GeneID" id="111086653"/>
<protein>
    <submittedName>
        <fullName evidence="7">Transmembrane protein 211-like isoform X1</fullName>
    </submittedName>
</protein>
<feature type="transmembrane region" description="Helical" evidence="5">
    <location>
        <begin position="21"/>
        <end position="39"/>
    </location>
</feature>